<dbReference type="AlphaFoldDB" id="A0A0M2UWU9"/>
<evidence type="ECO:0000256" key="1">
    <source>
        <dbReference type="ARBA" id="ARBA00022676"/>
    </source>
</evidence>
<feature type="domain" description="Glycosyl transferase family 1" evidence="3">
    <location>
        <begin position="85"/>
        <end position="217"/>
    </location>
</feature>
<dbReference type="Proteomes" id="UP000034954">
    <property type="component" value="Unassembled WGS sequence"/>
</dbReference>
<dbReference type="PANTHER" id="PTHR12526:SF510">
    <property type="entry name" value="D-INOSITOL 3-PHOSPHATE GLYCOSYLTRANSFERASE"/>
    <property type="match status" value="1"/>
</dbReference>
<dbReference type="CDD" id="cd03801">
    <property type="entry name" value="GT4_PimA-like"/>
    <property type="match status" value="1"/>
</dbReference>
<accession>A0A0M2UWU9</accession>
<evidence type="ECO:0000313" key="5">
    <source>
        <dbReference type="Proteomes" id="UP000034954"/>
    </source>
</evidence>
<dbReference type="EC" id="2.4.1.57" evidence="4"/>
<dbReference type="InterPro" id="IPR001296">
    <property type="entry name" value="Glyco_trans_1"/>
</dbReference>
<evidence type="ECO:0000259" key="3">
    <source>
        <dbReference type="Pfam" id="PF00534"/>
    </source>
</evidence>
<protein>
    <submittedName>
        <fullName evidence="4">GDP-mannose-dependent alpha-(1-2)-phosphatidylinositol mannosyltransferase</fullName>
        <ecNumber evidence="4">2.4.1.57</ecNumber>
    </submittedName>
</protein>
<gene>
    <name evidence="4" type="primary">pimA</name>
    <name evidence="4" type="ORF">BROFUL_01825</name>
</gene>
<name>A0A0M2UWU9_9BACT</name>
<proteinExistence type="predicted"/>
<dbReference type="SUPFAM" id="SSF53756">
    <property type="entry name" value="UDP-Glycosyltransferase/glycogen phosphorylase"/>
    <property type="match status" value="1"/>
</dbReference>
<comment type="caution">
    <text evidence="4">The sequence shown here is derived from an EMBL/GenBank/DDBJ whole genome shotgun (WGS) entry which is preliminary data.</text>
</comment>
<keyword evidence="2 4" id="KW-0808">Transferase</keyword>
<dbReference type="Pfam" id="PF00534">
    <property type="entry name" value="Glycos_transf_1"/>
    <property type="match status" value="1"/>
</dbReference>
<dbReference type="GO" id="GO:0016757">
    <property type="term" value="F:glycosyltransferase activity"/>
    <property type="evidence" value="ECO:0007669"/>
    <property type="project" value="UniProtKB-KW"/>
</dbReference>
<dbReference type="PANTHER" id="PTHR12526">
    <property type="entry name" value="GLYCOSYLTRANSFERASE"/>
    <property type="match status" value="1"/>
</dbReference>
<sequence length="279" mass="32219">MIPVFVSSRSMRPFKIALNAQTRILWIHDHTNVTYLEGENPGRLLLDSIFAISRWQLNEWSRYFRIPNDCFYLTRNGVDLTMFKPCKKRNRNRLVYVSRPNRGLNVLLLLFPYIRQRIPDAELHICTYQLPGDKIDGQIDQLIQQPGVYMRGSLSKTSLASELSIARLMLYPCTFHETSCIAAIEAQASGTPVVTSELAALSETVMNDVSGYLIPGDPHTSEFRCRFIETVVHLVTNEESWQRLSQGARYRTELLYDWNIIAKGWLEKFSQLTRQKSKL</sequence>
<dbReference type="EMBL" id="LAQJ01000190">
    <property type="protein sequence ID" value="KKO19446.1"/>
    <property type="molecule type" value="Genomic_DNA"/>
</dbReference>
<keyword evidence="5" id="KW-1185">Reference proteome</keyword>
<evidence type="ECO:0000313" key="4">
    <source>
        <dbReference type="EMBL" id="KKO19446.1"/>
    </source>
</evidence>
<organism evidence="4 5">
    <name type="scientific">Candidatus Brocadia fulgida</name>
    <dbReference type="NCBI Taxonomy" id="380242"/>
    <lineage>
        <taxon>Bacteria</taxon>
        <taxon>Pseudomonadati</taxon>
        <taxon>Planctomycetota</taxon>
        <taxon>Candidatus Brocadiia</taxon>
        <taxon>Candidatus Brocadiales</taxon>
        <taxon>Candidatus Brocadiaceae</taxon>
        <taxon>Candidatus Brocadia</taxon>
    </lineage>
</organism>
<reference evidence="4 5" key="1">
    <citation type="journal article" date="2013" name="BMC Microbiol.">
        <title>Identification of the type II cytochrome c maturation pathway in anammox bacteria by comparative genomics.</title>
        <authorList>
            <person name="Ferousi C."/>
            <person name="Speth D.R."/>
            <person name="Reimann J."/>
            <person name="Op den Camp H.J."/>
            <person name="Allen J.W."/>
            <person name="Keltjens J.T."/>
            <person name="Jetten M.S."/>
        </authorList>
    </citation>
    <scope>NUCLEOTIDE SEQUENCE [LARGE SCALE GENOMIC DNA]</scope>
    <source>
        <strain evidence="4">RU1</strain>
    </source>
</reference>
<evidence type="ECO:0000256" key="2">
    <source>
        <dbReference type="ARBA" id="ARBA00022679"/>
    </source>
</evidence>
<keyword evidence="1 4" id="KW-0328">Glycosyltransferase</keyword>
<dbReference type="Gene3D" id="3.40.50.2000">
    <property type="entry name" value="Glycogen Phosphorylase B"/>
    <property type="match status" value="2"/>
</dbReference>